<dbReference type="PANTHER" id="PTHR30469:SF12">
    <property type="entry name" value="MULTIDRUG RESISTANCE PROTEIN MDTA"/>
    <property type="match status" value="1"/>
</dbReference>
<feature type="domain" description="Multidrug resistance protein MdtA-like C-terminal permuted SH3" evidence="12">
    <location>
        <begin position="329"/>
        <end position="390"/>
    </location>
</feature>
<evidence type="ECO:0000259" key="10">
    <source>
        <dbReference type="Pfam" id="PF25917"/>
    </source>
</evidence>
<feature type="region of interest" description="Disordered" evidence="7">
    <location>
        <begin position="1"/>
        <end position="30"/>
    </location>
</feature>
<keyword evidence="3" id="KW-0813">Transport</keyword>
<keyword evidence="14" id="KW-1185">Reference proteome</keyword>
<feature type="domain" description="Multidrug resistance protein MdtA-like alpha-helical hairpin" evidence="9">
    <location>
        <begin position="135"/>
        <end position="204"/>
    </location>
</feature>
<keyword evidence="6 8" id="KW-0472">Membrane</keyword>
<feature type="domain" description="Multidrug resistance protein MdtA-like beta-barrel" evidence="11">
    <location>
        <begin position="243"/>
        <end position="324"/>
    </location>
</feature>
<dbReference type="GO" id="GO:0030313">
    <property type="term" value="C:cell envelope"/>
    <property type="evidence" value="ECO:0007669"/>
    <property type="project" value="UniProtKB-SubCell"/>
</dbReference>
<keyword evidence="8" id="KW-1133">Transmembrane helix</keyword>
<dbReference type="GO" id="GO:0015562">
    <property type="term" value="F:efflux transmembrane transporter activity"/>
    <property type="evidence" value="ECO:0007669"/>
    <property type="project" value="TreeGrafter"/>
</dbReference>
<dbReference type="Pfam" id="PF25967">
    <property type="entry name" value="RND-MFP_C"/>
    <property type="match status" value="1"/>
</dbReference>
<comment type="similarity">
    <text evidence="2">Belongs to the membrane fusion protein (MFP) (TC 8.A.1) family.</text>
</comment>
<dbReference type="Gene3D" id="2.40.50.100">
    <property type="match status" value="1"/>
</dbReference>
<dbReference type="InterPro" id="IPR058624">
    <property type="entry name" value="MdtA-like_HH"/>
</dbReference>
<dbReference type="InterPro" id="IPR058627">
    <property type="entry name" value="MdtA-like_C"/>
</dbReference>
<evidence type="ECO:0000256" key="1">
    <source>
        <dbReference type="ARBA" id="ARBA00004236"/>
    </source>
</evidence>
<evidence type="ECO:0000256" key="3">
    <source>
        <dbReference type="ARBA" id="ARBA00022448"/>
    </source>
</evidence>
<sequence length="473" mass="49665">MTKSTDASGANPETPEKTSSDAPSERPRSRRGTVVTIAVLALVVLAWYLFAGPGKRPAKQAAPKTAPPAPVLALAAHLGDVGVYVNGLGSVVPTNTVTVKSRVDGQLMEVRFREGEMVRRGDLLALIDPRPFQVQLTQAQGQFARDEALWKNALVDLERYRTLWKQDSIPKQQLDTQESLVRQYAAAMKVDQGQIDNAKLQLIYCRITAPVPGRVGLRQVDVGNIIHATDANGLVIITQLQPASVVFPIPEDSLQPVMAKLRGGAHLAVDAWDREEKTKLATGQLLTVDNQIDPTTGTVRLKANFANQKNELFPNQFVNAHLLLELRKNQILIPTSAVQRGPQGTFVYVVKADKTVASRPVTLGPGQGDEVSVTAGLTQGELVVADGAERLRDGSKVELRAAGGPGRGGHGMGGRGGQPGQPGAGRPGAQPSASPRGANGVSGPSAGPNPNAGTGGPGASGPMGGQGSTGSNR</sequence>
<dbReference type="Pfam" id="PF25876">
    <property type="entry name" value="HH_MFP_RND"/>
    <property type="match status" value="1"/>
</dbReference>
<comment type="subcellular location">
    <subcellularLocation>
        <location evidence="1">Cell membrane</location>
    </subcellularLocation>
</comment>
<dbReference type="InterPro" id="IPR006143">
    <property type="entry name" value="RND_pump_MFP"/>
</dbReference>
<dbReference type="FunFam" id="2.40.420.20:FF:000001">
    <property type="entry name" value="Efflux RND transporter periplasmic adaptor subunit"/>
    <property type="match status" value="1"/>
</dbReference>
<reference evidence="13" key="1">
    <citation type="submission" date="2020-12" db="EMBL/GenBank/DDBJ databases">
        <title>Geomonas sp. Red875, isolated from river sediment.</title>
        <authorList>
            <person name="Xu Z."/>
            <person name="Zhang Z."/>
            <person name="Masuda Y."/>
            <person name="Itoh H."/>
            <person name="Senoo K."/>
        </authorList>
    </citation>
    <scope>NUCLEOTIDE SEQUENCE</scope>
    <source>
        <strain evidence="13">Red875</strain>
    </source>
</reference>
<evidence type="ECO:0000256" key="8">
    <source>
        <dbReference type="SAM" id="Phobius"/>
    </source>
</evidence>
<gene>
    <name evidence="13" type="ORF">JFN93_11405</name>
</gene>
<dbReference type="InterPro" id="IPR058626">
    <property type="entry name" value="MdtA-like_b-barrel"/>
</dbReference>
<feature type="compositionally biased region" description="Low complexity" evidence="7">
    <location>
        <begin position="442"/>
        <end position="452"/>
    </location>
</feature>
<accession>A0A8J7JDP3</accession>
<feature type="transmembrane region" description="Helical" evidence="8">
    <location>
        <begin position="32"/>
        <end position="50"/>
    </location>
</feature>
<comment type="caution">
    <text evidence="13">The sequence shown here is derived from an EMBL/GenBank/DDBJ whole genome shotgun (WGS) entry which is preliminary data.</text>
</comment>
<evidence type="ECO:0000256" key="7">
    <source>
        <dbReference type="SAM" id="MobiDB-lite"/>
    </source>
</evidence>
<evidence type="ECO:0000259" key="12">
    <source>
        <dbReference type="Pfam" id="PF25967"/>
    </source>
</evidence>
<dbReference type="GO" id="GO:1990281">
    <property type="term" value="C:efflux pump complex"/>
    <property type="evidence" value="ECO:0007669"/>
    <property type="project" value="TreeGrafter"/>
</dbReference>
<protein>
    <submittedName>
        <fullName evidence="13">MdtA/MuxA family multidrug efflux RND transporter periplasmic adaptor subunit</fullName>
    </submittedName>
</protein>
<keyword evidence="4" id="KW-1003">Cell membrane</keyword>
<feature type="domain" description="Multidrug resistance protein MdtA-like barrel-sandwich hybrid" evidence="10">
    <location>
        <begin position="95"/>
        <end position="238"/>
    </location>
</feature>
<dbReference type="Gene3D" id="2.40.420.20">
    <property type="match status" value="1"/>
</dbReference>
<feature type="compositionally biased region" description="Gly residues" evidence="7">
    <location>
        <begin position="453"/>
        <end position="473"/>
    </location>
</feature>
<feature type="compositionally biased region" description="Gly residues" evidence="7">
    <location>
        <begin position="403"/>
        <end position="426"/>
    </location>
</feature>
<dbReference type="SUPFAM" id="SSF111369">
    <property type="entry name" value="HlyD-like secretion proteins"/>
    <property type="match status" value="1"/>
</dbReference>
<dbReference type="Gene3D" id="2.40.30.170">
    <property type="match status" value="1"/>
</dbReference>
<evidence type="ECO:0000313" key="13">
    <source>
        <dbReference type="EMBL" id="MBJ6725318.1"/>
    </source>
</evidence>
<dbReference type="Pfam" id="PF25917">
    <property type="entry name" value="BSH_RND"/>
    <property type="match status" value="1"/>
</dbReference>
<dbReference type="EMBL" id="JAEMHM010000008">
    <property type="protein sequence ID" value="MBJ6725318.1"/>
    <property type="molecule type" value="Genomic_DNA"/>
</dbReference>
<evidence type="ECO:0000259" key="11">
    <source>
        <dbReference type="Pfam" id="PF25944"/>
    </source>
</evidence>
<evidence type="ECO:0000313" key="14">
    <source>
        <dbReference type="Proteomes" id="UP000636888"/>
    </source>
</evidence>
<evidence type="ECO:0000256" key="5">
    <source>
        <dbReference type="ARBA" id="ARBA00022519"/>
    </source>
</evidence>
<dbReference type="PANTHER" id="PTHR30469">
    <property type="entry name" value="MULTIDRUG RESISTANCE PROTEIN MDTA"/>
    <property type="match status" value="1"/>
</dbReference>
<dbReference type="NCBIfam" id="TIGR01730">
    <property type="entry name" value="RND_mfp"/>
    <property type="match status" value="1"/>
</dbReference>
<evidence type="ECO:0000259" key="9">
    <source>
        <dbReference type="Pfam" id="PF25876"/>
    </source>
</evidence>
<feature type="compositionally biased region" description="Basic and acidic residues" evidence="7">
    <location>
        <begin position="14"/>
        <end position="27"/>
    </location>
</feature>
<evidence type="ECO:0000256" key="4">
    <source>
        <dbReference type="ARBA" id="ARBA00022475"/>
    </source>
</evidence>
<proteinExistence type="inferred from homology"/>
<evidence type="ECO:0000256" key="6">
    <source>
        <dbReference type="ARBA" id="ARBA00023136"/>
    </source>
</evidence>
<dbReference type="AlphaFoldDB" id="A0A8J7JDP3"/>
<dbReference type="NCBIfam" id="NF008589">
    <property type="entry name" value="PRK11556.1"/>
    <property type="match status" value="1"/>
</dbReference>
<keyword evidence="5" id="KW-0997">Cell inner membrane</keyword>
<dbReference type="InterPro" id="IPR058625">
    <property type="entry name" value="MdtA-like_BSH"/>
</dbReference>
<dbReference type="RefSeq" id="WP_199384202.1">
    <property type="nucleotide sequence ID" value="NZ_JAEMHM010000008.1"/>
</dbReference>
<organism evidence="13 14">
    <name type="scientific">Geomesophilobacter sediminis</name>
    <dbReference type="NCBI Taxonomy" id="2798584"/>
    <lineage>
        <taxon>Bacteria</taxon>
        <taxon>Pseudomonadati</taxon>
        <taxon>Thermodesulfobacteriota</taxon>
        <taxon>Desulfuromonadia</taxon>
        <taxon>Geobacterales</taxon>
        <taxon>Geobacteraceae</taxon>
        <taxon>Geomesophilobacter</taxon>
    </lineage>
</organism>
<name>A0A8J7JDP3_9BACT</name>
<feature type="region of interest" description="Disordered" evidence="7">
    <location>
        <begin position="399"/>
        <end position="473"/>
    </location>
</feature>
<dbReference type="Pfam" id="PF25944">
    <property type="entry name" value="Beta-barrel_RND"/>
    <property type="match status" value="1"/>
</dbReference>
<dbReference type="Gene3D" id="1.10.287.470">
    <property type="entry name" value="Helix hairpin bin"/>
    <property type="match status" value="1"/>
</dbReference>
<keyword evidence="8" id="KW-0812">Transmembrane</keyword>
<evidence type="ECO:0000256" key="2">
    <source>
        <dbReference type="ARBA" id="ARBA00009477"/>
    </source>
</evidence>
<dbReference type="Proteomes" id="UP000636888">
    <property type="component" value="Unassembled WGS sequence"/>
</dbReference>